<dbReference type="Proteomes" id="UP000054560">
    <property type="component" value="Unassembled WGS sequence"/>
</dbReference>
<accession>A0A0L0F3I7</accession>
<feature type="non-terminal residue" evidence="1">
    <location>
        <position position="49"/>
    </location>
</feature>
<dbReference type="AlphaFoldDB" id="A0A0L0F3I7"/>
<sequence length="49" mass="5539">RWCVANGHGEGRVDQQRIHGQCRGGWRRSVCGGTCDCRGLCVRQQLVQR</sequence>
<reference evidence="1 2" key="1">
    <citation type="submission" date="2011-02" db="EMBL/GenBank/DDBJ databases">
        <title>The Genome Sequence of Sphaeroforma arctica JP610.</title>
        <authorList>
            <consortium name="The Broad Institute Genome Sequencing Platform"/>
            <person name="Russ C."/>
            <person name="Cuomo C."/>
            <person name="Young S.K."/>
            <person name="Zeng Q."/>
            <person name="Gargeya S."/>
            <person name="Alvarado L."/>
            <person name="Berlin A."/>
            <person name="Chapman S.B."/>
            <person name="Chen Z."/>
            <person name="Freedman E."/>
            <person name="Gellesch M."/>
            <person name="Goldberg J."/>
            <person name="Griggs A."/>
            <person name="Gujja S."/>
            <person name="Heilman E."/>
            <person name="Heiman D."/>
            <person name="Howarth C."/>
            <person name="Mehta T."/>
            <person name="Neiman D."/>
            <person name="Pearson M."/>
            <person name="Roberts A."/>
            <person name="Saif S."/>
            <person name="Shea T."/>
            <person name="Shenoy N."/>
            <person name="Sisk P."/>
            <person name="Stolte C."/>
            <person name="Sykes S."/>
            <person name="White J."/>
            <person name="Yandava C."/>
            <person name="Burger G."/>
            <person name="Gray M.W."/>
            <person name="Holland P.W.H."/>
            <person name="King N."/>
            <person name="Lang F.B.F."/>
            <person name="Roger A.J."/>
            <person name="Ruiz-Trillo I."/>
            <person name="Haas B."/>
            <person name="Nusbaum C."/>
            <person name="Birren B."/>
        </authorList>
    </citation>
    <scope>NUCLEOTIDE SEQUENCE [LARGE SCALE GENOMIC DNA]</scope>
    <source>
        <strain evidence="1 2">JP610</strain>
    </source>
</reference>
<protein>
    <submittedName>
        <fullName evidence="1">Uncharacterized protein</fullName>
    </submittedName>
</protein>
<gene>
    <name evidence="1" type="ORF">SARC_16732</name>
</gene>
<organism evidence="1 2">
    <name type="scientific">Sphaeroforma arctica JP610</name>
    <dbReference type="NCBI Taxonomy" id="667725"/>
    <lineage>
        <taxon>Eukaryota</taxon>
        <taxon>Ichthyosporea</taxon>
        <taxon>Ichthyophonida</taxon>
        <taxon>Sphaeroforma</taxon>
    </lineage>
</organism>
<evidence type="ECO:0000313" key="2">
    <source>
        <dbReference type="Proteomes" id="UP000054560"/>
    </source>
</evidence>
<dbReference type="EMBL" id="KQ250334">
    <property type="protein sequence ID" value="KNC70738.1"/>
    <property type="molecule type" value="Genomic_DNA"/>
</dbReference>
<evidence type="ECO:0000313" key="1">
    <source>
        <dbReference type="EMBL" id="KNC70738.1"/>
    </source>
</evidence>
<feature type="non-terminal residue" evidence="1">
    <location>
        <position position="1"/>
    </location>
</feature>
<proteinExistence type="predicted"/>
<name>A0A0L0F3I7_9EUKA</name>
<keyword evidence="2" id="KW-1185">Reference proteome</keyword>
<dbReference type="RefSeq" id="XP_014144640.1">
    <property type="nucleotide sequence ID" value="XM_014289165.1"/>
</dbReference>
<dbReference type="GeneID" id="25917236"/>